<feature type="transmembrane region" description="Helical" evidence="6">
    <location>
        <begin position="291"/>
        <end position="309"/>
    </location>
</feature>
<feature type="domain" description="Major facilitator superfamily (MFS) profile" evidence="7">
    <location>
        <begin position="1"/>
        <end position="310"/>
    </location>
</feature>
<dbReference type="PANTHER" id="PTHR23510">
    <property type="entry name" value="INNER MEMBRANE TRANSPORT PROTEIN YAJR"/>
    <property type="match status" value="1"/>
</dbReference>
<comment type="subcellular location">
    <subcellularLocation>
        <location evidence="1">Endomembrane system</location>
        <topology evidence="1">Multi-pass membrane protein</topology>
    </subcellularLocation>
</comment>
<evidence type="ECO:0000256" key="3">
    <source>
        <dbReference type="ARBA" id="ARBA00022692"/>
    </source>
</evidence>
<keyword evidence="2" id="KW-0813">Transport</keyword>
<evidence type="ECO:0000256" key="5">
    <source>
        <dbReference type="ARBA" id="ARBA00023136"/>
    </source>
</evidence>
<evidence type="ECO:0000256" key="1">
    <source>
        <dbReference type="ARBA" id="ARBA00004127"/>
    </source>
</evidence>
<name>A0ABQ6ME73_9STRA</name>
<organism evidence="8 9">
    <name type="scientific">Tetraparma gracilis</name>
    <dbReference type="NCBI Taxonomy" id="2962635"/>
    <lineage>
        <taxon>Eukaryota</taxon>
        <taxon>Sar</taxon>
        <taxon>Stramenopiles</taxon>
        <taxon>Ochrophyta</taxon>
        <taxon>Bolidophyceae</taxon>
        <taxon>Parmales</taxon>
        <taxon>Triparmaceae</taxon>
        <taxon>Tetraparma</taxon>
    </lineage>
</organism>
<dbReference type="PANTHER" id="PTHR23510:SF3">
    <property type="entry name" value="MAJOR FACILITATOR SUPERFAMILY DOMAIN-CONTAINING PROTEIN 8"/>
    <property type="match status" value="1"/>
</dbReference>
<gene>
    <name evidence="8" type="ORF">TeGR_g14710</name>
</gene>
<dbReference type="InterPro" id="IPR020846">
    <property type="entry name" value="MFS_dom"/>
</dbReference>
<feature type="transmembrane region" description="Helical" evidence="6">
    <location>
        <begin position="198"/>
        <end position="216"/>
    </location>
</feature>
<proteinExistence type="predicted"/>
<dbReference type="Gene3D" id="1.20.1250.20">
    <property type="entry name" value="MFS general substrate transporter like domains"/>
    <property type="match status" value="1"/>
</dbReference>
<comment type="caution">
    <text evidence="8">The sequence shown here is derived from an EMBL/GenBank/DDBJ whole genome shotgun (WGS) entry which is preliminary data.</text>
</comment>
<dbReference type="InterPro" id="IPR011701">
    <property type="entry name" value="MFS"/>
</dbReference>
<keyword evidence="9" id="KW-1185">Reference proteome</keyword>
<dbReference type="Pfam" id="PF07690">
    <property type="entry name" value="MFS_1"/>
    <property type="match status" value="1"/>
</dbReference>
<feature type="transmembrane region" description="Helical" evidence="6">
    <location>
        <begin position="253"/>
        <end position="271"/>
    </location>
</feature>
<evidence type="ECO:0000256" key="6">
    <source>
        <dbReference type="SAM" id="Phobius"/>
    </source>
</evidence>
<dbReference type="EMBL" id="BRYB01000170">
    <property type="protein sequence ID" value="GMI24483.1"/>
    <property type="molecule type" value="Genomic_DNA"/>
</dbReference>
<dbReference type="SUPFAM" id="SSF103473">
    <property type="entry name" value="MFS general substrate transporter"/>
    <property type="match status" value="1"/>
</dbReference>
<evidence type="ECO:0000256" key="4">
    <source>
        <dbReference type="ARBA" id="ARBA00022989"/>
    </source>
</evidence>
<dbReference type="InterPro" id="IPR051068">
    <property type="entry name" value="MFS_Domain-Containing_Protein"/>
</dbReference>
<accession>A0ABQ6ME73</accession>
<feature type="transmembrane region" description="Helical" evidence="6">
    <location>
        <begin position="89"/>
        <end position="112"/>
    </location>
</feature>
<keyword evidence="5 6" id="KW-0472">Membrane</keyword>
<evidence type="ECO:0000256" key="2">
    <source>
        <dbReference type="ARBA" id="ARBA00022448"/>
    </source>
</evidence>
<dbReference type="InterPro" id="IPR036259">
    <property type="entry name" value="MFS_trans_sf"/>
</dbReference>
<dbReference type="Proteomes" id="UP001165060">
    <property type="component" value="Unassembled WGS sequence"/>
</dbReference>
<reference evidence="8 9" key="1">
    <citation type="journal article" date="2023" name="Commun. Biol.">
        <title>Genome analysis of Parmales, the sister group of diatoms, reveals the evolutionary specialization of diatoms from phago-mixotrophs to photoautotrophs.</title>
        <authorList>
            <person name="Ban H."/>
            <person name="Sato S."/>
            <person name="Yoshikawa S."/>
            <person name="Yamada K."/>
            <person name="Nakamura Y."/>
            <person name="Ichinomiya M."/>
            <person name="Sato N."/>
            <person name="Blanc-Mathieu R."/>
            <person name="Endo H."/>
            <person name="Kuwata A."/>
            <person name="Ogata H."/>
        </authorList>
    </citation>
    <scope>NUCLEOTIDE SEQUENCE [LARGE SCALE GENOMIC DNA]</scope>
</reference>
<evidence type="ECO:0000259" key="7">
    <source>
        <dbReference type="PROSITE" id="PS50850"/>
    </source>
</evidence>
<evidence type="ECO:0000313" key="8">
    <source>
        <dbReference type="EMBL" id="GMI24483.1"/>
    </source>
</evidence>
<keyword evidence="3 6" id="KW-0812">Transmembrane</keyword>
<keyword evidence="4 6" id="KW-1133">Transmembrane helix</keyword>
<evidence type="ECO:0000313" key="9">
    <source>
        <dbReference type="Proteomes" id="UP001165060"/>
    </source>
</evidence>
<feature type="transmembrane region" description="Helical" evidence="6">
    <location>
        <begin position="24"/>
        <end position="44"/>
    </location>
</feature>
<sequence length="310" mass="33183">MATETTSLLPPGSALVDDSQSWRLLFYVNVFFSCVSFSIILPSLQPYLARNGAGPYFYGLVVAIYSVGEMIGAVAFGKVFERLTRASRGGAKVTLLLTIFLGIVGSALYVLADVFGSPNMVFVGRFLQGLWTGGKQVVEQTYLSETAPPARVTELTSELGSFAILGFVCGPSFGAMFTTIDASYFGGRLVFDAYTSPGWFILVLCIVIFFLVIFCFDPKPSPSYIGNKSNISPTLAAAADDTAAGAFAPPNSTGLAVLLIIFVIHFFSFAIQETITTPYVLSAYDWTQTDVNLLFVGVGVVSLVTSVAIK</sequence>
<feature type="transmembrane region" description="Helical" evidence="6">
    <location>
        <begin position="56"/>
        <end position="77"/>
    </location>
</feature>
<protein>
    <recommendedName>
        <fullName evidence="7">Major facilitator superfamily (MFS) profile domain-containing protein</fullName>
    </recommendedName>
</protein>
<dbReference type="PROSITE" id="PS50850">
    <property type="entry name" value="MFS"/>
    <property type="match status" value="1"/>
</dbReference>